<evidence type="ECO:0000256" key="2">
    <source>
        <dbReference type="SAM" id="MobiDB-lite"/>
    </source>
</evidence>
<dbReference type="InterPro" id="IPR013087">
    <property type="entry name" value="Znf_C2H2_type"/>
</dbReference>
<dbReference type="GO" id="GO:0016020">
    <property type="term" value="C:membrane"/>
    <property type="evidence" value="ECO:0007669"/>
    <property type="project" value="TreeGrafter"/>
</dbReference>
<dbReference type="InterPro" id="IPR036322">
    <property type="entry name" value="WD40_repeat_dom_sf"/>
</dbReference>
<proteinExistence type="predicted"/>
<protein>
    <submittedName>
        <fullName evidence="5 6">Bromodomain-containing protein DDB_G0270170-like isoform X1</fullName>
    </submittedName>
</protein>
<feature type="compositionally biased region" description="Polar residues" evidence="2">
    <location>
        <begin position="457"/>
        <end position="467"/>
    </location>
</feature>
<dbReference type="RefSeq" id="XP_036362622.1">
    <property type="nucleotide sequence ID" value="XM_036506729.1"/>
</dbReference>
<evidence type="ECO:0000259" key="3">
    <source>
        <dbReference type="PROSITE" id="PS50157"/>
    </source>
</evidence>
<feature type="compositionally biased region" description="Polar residues" evidence="2">
    <location>
        <begin position="1430"/>
        <end position="1441"/>
    </location>
</feature>
<feature type="region of interest" description="Disordered" evidence="2">
    <location>
        <begin position="1610"/>
        <end position="1675"/>
    </location>
</feature>
<dbReference type="InterPro" id="IPR015943">
    <property type="entry name" value="WD40/YVTN_repeat-like_dom_sf"/>
</dbReference>
<keyword evidence="1" id="KW-0863">Zinc-finger</keyword>
<feature type="compositionally biased region" description="Polar residues" evidence="2">
    <location>
        <begin position="1610"/>
        <end position="1622"/>
    </location>
</feature>
<feature type="compositionally biased region" description="Low complexity" evidence="2">
    <location>
        <begin position="831"/>
        <end position="852"/>
    </location>
</feature>
<dbReference type="SMART" id="SM00320">
    <property type="entry name" value="WD40"/>
    <property type="match status" value="4"/>
</dbReference>
<feature type="region of interest" description="Disordered" evidence="2">
    <location>
        <begin position="1415"/>
        <end position="1451"/>
    </location>
</feature>
<feature type="region of interest" description="Disordered" evidence="2">
    <location>
        <begin position="831"/>
        <end position="876"/>
    </location>
</feature>
<evidence type="ECO:0000313" key="6">
    <source>
        <dbReference type="RefSeq" id="XP_029641570.1"/>
    </source>
</evidence>
<feature type="compositionally biased region" description="Polar residues" evidence="2">
    <location>
        <begin position="638"/>
        <end position="653"/>
    </location>
</feature>
<feature type="compositionally biased region" description="Low complexity" evidence="2">
    <location>
        <begin position="866"/>
        <end position="876"/>
    </location>
</feature>
<feature type="compositionally biased region" description="Polar residues" evidence="2">
    <location>
        <begin position="1650"/>
        <end position="1675"/>
    </location>
</feature>
<dbReference type="SUPFAM" id="SSF50978">
    <property type="entry name" value="WD40 repeat-like"/>
    <property type="match status" value="1"/>
</dbReference>
<gene>
    <name evidence="5 6 7" type="primary">LOC115216404</name>
</gene>
<dbReference type="RefSeq" id="XP_029641570.1">
    <property type="nucleotide sequence ID" value="XM_029785710.2"/>
</dbReference>
<feature type="compositionally biased region" description="Basic residues" evidence="2">
    <location>
        <begin position="212"/>
        <end position="221"/>
    </location>
</feature>
<evidence type="ECO:0000313" key="7">
    <source>
        <dbReference type="RefSeq" id="XP_036362622.1"/>
    </source>
</evidence>
<feature type="region of interest" description="Disordered" evidence="2">
    <location>
        <begin position="554"/>
        <end position="589"/>
    </location>
</feature>
<dbReference type="Gene3D" id="2.130.10.10">
    <property type="entry name" value="YVTN repeat-like/Quinoprotein amine dehydrogenase"/>
    <property type="match status" value="1"/>
</dbReference>
<dbReference type="PANTHER" id="PTHR14435:SF2">
    <property type="entry name" value="ZINC FINGER PROTEIN 106"/>
    <property type="match status" value="1"/>
</dbReference>
<feature type="region of interest" description="Disordered" evidence="2">
    <location>
        <begin position="1368"/>
        <end position="1403"/>
    </location>
</feature>
<keyword evidence="1" id="KW-0862">Zinc</keyword>
<dbReference type="PANTHER" id="PTHR14435">
    <property type="entry name" value="ZINC FINGER PROTEIN 106"/>
    <property type="match status" value="1"/>
</dbReference>
<feature type="compositionally biased region" description="Low complexity" evidence="2">
    <location>
        <begin position="1630"/>
        <end position="1642"/>
    </location>
</feature>
<dbReference type="KEGG" id="osn:115216404"/>
<feature type="region of interest" description="Disordered" evidence="2">
    <location>
        <begin position="436"/>
        <end position="486"/>
    </location>
</feature>
<feature type="compositionally biased region" description="Polar residues" evidence="2">
    <location>
        <begin position="474"/>
        <end position="486"/>
    </location>
</feature>
<evidence type="ECO:0000313" key="5">
    <source>
        <dbReference type="RefSeq" id="XP_029641569.1"/>
    </source>
</evidence>
<name>A0A6P7STH2_9MOLL</name>
<dbReference type="Proteomes" id="UP000515154">
    <property type="component" value="Linkage group LG10"/>
</dbReference>
<dbReference type="PROSITE" id="PS50157">
    <property type="entry name" value="ZINC_FINGER_C2H2_2"/>
    <property type="match status" value="1"/>
</dbReference>
<sequence length="2058" mass="226047">MSDSTKVSSFRCVICKLSYASQLELREHLWSLMHHVRLEQKQKPPEHLCCLCQASSNNLVQYGQHLNELRHKKALTKLREKKISESTKPSSMLPLKTTVPPFLMPNESWHLNYPFSHLKPYISPLNSRKHLPQPYQRYPPGIGHGDQYVRENPMRPGVHFSEERINLNCNESNSVVGGGGGGANTNVAVVDQEFFKVHPVKQNEDFVGKKNAMMKKKKIKKDKVDIPSSSSTNDQSLSANRLPESSSHSKKELVKDSKQSLSRSVLAPRSKKKMIVTTPSGFRQGLFLEEDFQKNNLDIVRLNLINATNDKGDKVFTNKLTAGFMKDNNNSSQHSSLSRVQTRVFRSSKFTTKNRPLKTSNTQKKHLRPLQLSPLKVPSRAQPESVLKAIPSKVIKSFEAVKDNLGDKSKALNQNSFCVSQMETESNDKTIKVQSENLLLSPSVPNDAMETSKDSHNSPSVPSNTMETSKDSHNSSSVPSEAMETTNNINNSSSIVSEAVQTSQNSKYSPNILSNTVETSENSNNSPNIPCVTVVATKNSKNLEICNSLSQSSENSGLIIKSPDSKESDSKTTKSIEMKPNSSSSSIDLTTCKPTGSLSETAVSGVARKRTLSSEYFAVSGKPNLLKKLKCSTSKEMSISEKNQNLNPDATKNSGKKVETASNFSTVSSLQERSNHSEEMTPAKPDSATVEKQQLSKNVGKEELVKMTKLSCLNHKEKMHLSSVMKSYTKTQNKRSAVPRLTMQLSSVYNSANQEENNEKLNLPEGLEEQITMLIKKENMDELGNTETFSNSDQLMTKTSQANIQMGLVPTTVSDPLQPLFTLDQSNFSSASKKSSLSAGNKKSPKSSAVKSKTTKKSLSKNAQQTPPSSCATICTPTTTTNTAISTITTTTSTTAASNSSKIVNQNVAVENTVEPNSQTPDVFNQVYLLTLQEEEVCGNISNLNQRISYLEKLIEDSKIAQQACKDELLGLMKEEQNIRKMRIGILKEAMGDTNRSNSELINHLLRSHLASEGTYQNSSVPPESSNEQLFGMQQDGTTAQETFRPAAVLENTGMLTTAQQKQPMLAALLAKGNQTESVFNKPQMNCPGSFTQQKPHQSSSVSQKKIMANLLLTKDVTKGLKVPEALKDCVFKNQKPFSDTLKQQESSHGIFSQVGINTLQPPDIPNNISSGKKGPKGSIFQFNQEDPLMSTKEMNILKSSKSLHFSFPSQQHSNFKAPSCVSSSSKISDSIFTNSNNNNTSGSVNVQANITDLSKKVSEISHSLSCVKKEVDGNCESEVNKGSVEPTTLPVTSTFNNVQIKTEPISPEPIETNPPVSDSGFNFVSIKEEPKSPTDFGGFGLGELNQDSSSAFSHIDNQQKVNCFEKGQSSVEEVSSNTDNPVPSENRLVNASKSESSSNLPVTSPVLEVATTTCVQQSATSSQSTTTSNHSAKPNSIPSNHNDKEKSDEELEFFSSLSMKNLLDSSSIENVDPEKCSGNVSMKYLGSMSNNLVEQLKECWKKQNVTMNKCFPQGQTDDMVPVANVSNLPPFTSTCETSTKTENHLSPSHIAKPSPPSPYIINVDESNNFVLPASLNPVVSIKPLSLSSKNNSSGSRYIESVDVNTAKNNSKLSETIPSNEQSSDELPIDDSSISLIVIDGDSSSEDNGTDNTVNKLPSSTDPRQVLNTIPKGSSTDTLQNQFSTESQEAVSDCVSTFNTVFKGPNCPVTSCAIFGNYLYVSYQGHSPQKFDLKTAICIKEYDCQPFSVQCMLVTGFSIGNPQVFSGGASEMLLVFNEITGLLLTKIDLMRKIYTFHEKWNYLFVGLADGGVSKINVKTLKEISNISYGTKPIHCLATCTEGALKILCVGAYDASILIVAASSGLLLKTLQPCQRLLYSIKVSQNLIYSCSEDRKLAVYDIESGSLLKCIQGHSGTVSCLYVDNKILVTGSHDKLINVYWGSVTDLDKTEPLSFYGAGKQSISCLTVSDRRIYSGNFYGLVEAFHLHEGSSSKSWVCRYNKCTLIFGFYEDLRFHLHSEHLKGQIAKWNNWQCHWIFCSETFNSLSLLMKHCDRHLKQ</sequence>
<feature type="compositionally biased region" description="Low complexity" evidence="2">
    <location>
        <begin position="1415"/>
        <end position="1429"/>
    </location>
</feature>
<dbReference type="SMART" id="SM00355">
    <property type="entry name" value="ZnF_C2H2"/>
    <property type="match status" value="4"/>
</dbReference>
<keyword evidence="1" id="KW-0479">Metal-binding</keyword>
<feature type="region of interest" description="Disordered" evidence="2">
    <location>
        <begin position="354"/>
        <end position="373"/>
    </location>
</feature>
<feature type="region of interest" description="Disordered" evidence="2">
    <location>
        <begin position="638"/>
        <end position="695"/>
    </location>
</feature>
<dbReference type="GO" id="GO:0003723">
    <property type="term" value="F:RNA binding"/>
    <property type="evidence" value="ECO:0007669"/>
    <property type="project" value="InterPro"/>
</dbReference>
<feature type="compositionally biased region" description="Polar residues" evidence="2">
    <location>
        <begin position="660"/>
        <end position="672"/>
    </location>
</feature>
<evidence type="ECO:0000256" key="1">
    <source>
        <dbReference type="PROSITE-ProRule" id="PRU00042"/>
    </source>
</evidence>
<feature type="compositionally biased region" description="Polar residues" evidence="2">
    <location>
        <begin position="227"/>
        <end position="246"/>
    </location>
</feature>
<dbReference type="RefSeq" id="XP_029641569.1">
    <property type="nucleotide sequence ID" value="XM_029785709.2"/>
</dbReference>
<evidence type="ECO:0000313" key="4">
    <source>
        <dbReference type="Proteomes" id="UP000515154"/>
    </source>
</evidence>
<feature type="compositionally biased region" description="Basic and acidic residues" evidence="2">
    <location>
        <begin position="563"/>
        <end position="577"/>
    </location>
</feature>
<dbReference type="GO" id="GO:0005829">
    <property type="term" value="C:cytosol"/>
    <property type="evidence" value="ECO:0007669"/>
    <property type="project" value="TreeGrafter"/>
</dbReference>
<dbReference type="InterPro" id="IPR042622">
    <property type="entry name" value="Znf106"/>
</dbReference>
<feature type="region of interest" description="Disordered" evidence="2">
    <location>
        <begin position="211"/>
        <end position="266"/>
    </location>
</feature>
<feature type="compositionally biased region" description="Basic and acidic residues" evidence="2">
    <location>
        <begin position="247"/>
        <end position="258"/>
    </location>
</feature>
<dbReference type="Pfam" id="PF00400">
    <property type="entry name" value="WD40"/>
    <property type="match status" value="1"/>
</dbReference>
<dbReference type="GO" id="GO:0017124">
    <property type="term" value="F:SH3 domain binding"/>
    <property type="evidence" value="ECO:0007669"/>
    <property type="project" value="TreeGrafter"/>
</dbReference>
<organism evidence="4 6">
    <name type="scientific">Octopus sinensis</name>
    <name type="common">East Asian common octopus</name>
    <dbReference type="NCBI Taxonomy" id="2607531"/>
    <lineage>
        <taxon>Eukaryota</taxon>
        <taxon>Metazoa</taxon>
        <taxon>Spiralia</taxon>
        <taxon>Lophotrochozoa</taxon>
        <taxon>Mollusca</taxon>
        <taxon>Cephalopoda</taxon>
        <taxon>Coleoidea</taxon>
        <taxon>Octopodiformes</taxon>
        <taxon>Octopoda</taxon>
        <taxon>Incirrata</taxon>
        <taxon>Octopodidae</taxon>
        <taxon>Octopus</taxon>
    </lineage>
</organism>
<dbReference type="InterPro" id="IPR001680">
    <property type="entry name" value="WD40_rpt"/>
</dbReference>
<reference evidence="5 6" key="1">
    <citation type="submission" date="2025-08" db="UniProtKB">
        <authorList>
            <consortium name="RefSeq"/>
        </authorList>
    </citation>
    <scope>IDENTIFICATION</scope>
</reference>
<dbReference type="PROSITE" id="PS00028">
    <property type="entry name" value="ZINC_FINGER_C2H2_1"/>
    <property type="match status" value="2"/>
</dbReference>
<feature type="compositionally biased region" description="Polar residues" evidence="2">
    <location>
        <begin position="580"/>
        <end position="589"/>
    </location>
</feature>
<feature type="domain" description="C2H2-type" evidence="3">
    <location>
        <begin position="2031"/>
        <end position="2058"/>
    </location>
</feature>
<accession>A0A6P7STH2</accession>
<keyword evidence="4" id="KW-1185">Reference proteome</keyword>
<dbReference type="GO" id="GO:0008270">
    <property type="term" value="F:zinc ion binding"/>
    <property type="evidence" value="ECO:0007669"/>
    <property type="project" value="UniProtKB-KW"/>
</dbReference>